<gene>
    <name evidence="1" type="ORF">NX720_26745</name>
</gene>
<sequence>MTLQLRQALYNKSSDVTLCGEMECDEVYIVAGYKGCPEDVKKGGKK</sequence>
<dbReference type="EMBL" id="CP103300">
    <property type="protein sequence ID" value="UYM16348.1"/>
    <property type="molecule type" value="Genomic_DNA"/>
</dbReference>
<evidence type="ECO:0000313" key="2">
    <source>
        <dbReference type="Proteomes" id="UP001163255"/>
    </source>
</evidence>
<dbReference type="Proteomes" id="UP001163255">
    <property type="component" value="Chromosome"/>
</dbReference>
<reference evidence="1" key="1">
    <citation type="submission" date="2022-10" db="EMBL/GenBank/DDBJ databases">
        <title>Completed Genome Sequence of two octocoral isolated bacterium, Endozoicomonas euniceicola EF212T and Endozoicomonas gorgoniicola PS125T.</title>
        <authorList>
            <person name="Chiou Y.-J."/>
            <person name="Chen Y.-H."/>
        </authorList>
    </citation>
    <scope>NUCLEOTIDE SEQUENCE</scope>
    <source>
        <strain evidence="1">EF212</strain>
    </source>
</reference>
<evidence type="ECO:0000313" key="1">
    <source>
        <dbReference type="EMBL" id="UYM16348.1"/>
    </source>
</evidence>
<protein>
    <recommendedName>
        <fullName evidence="3">Transposase</fullName>
    </recommendedName>
</protein>
<evidence type="ECO:0008006" key="3">
    <source>
        <dbReference type="Google" id="ProtNLM"/>
    </source>
</evidence>
<name>A0ABY6GWC0_9GAMM</name>
<proteinExistence type="predicted"/>
<dbReference type="RefSeq" id="WP_262598647.1">
    <property type="nucleotide sequence ID" value="NZ_CP103300.1"/>
</dbReference>
<keyword evidence="2" id="KW-1185">Reference proteome</keyword>
<organism evidence="1 2">
    <name type="scientific">Endozoicomonas euniceicola</name>
    <dbReference type="NCBI Taxonomy" id="1234143"/>
    <lineage>
        <taxon>Bacteria</taxon>
        <taxon>Pseudomonadati</taxon>
        <taxon>Pseudomonadota</taxon>
        <taxon>Gammaproteobacteria</taxon>
        <taxon>Oceanospirillales</taxon>
        <taxon>Endozoicomonadaceae</taxon>
        <taxon>Endozoicomonas</taxon>
    </lineage>
</organism>
<accession>A0ABY6GWC0</accession>